<dbReference type="SMART" id="SM00898">
    <property type="entry name" value="Fapy_DNA_glyco"/>
    <property type="match status" value="1"/>
</dbReference>
<keyword evidence="5 15" id="KW-0227">DNA damage</keyword>
<evidence type="ECO:0000256" key="12">
    <source>
        <dbReference type="ARBA" id="ARBA00023268"/>
    </source>
</evidence>
<comment type="subunit">
    <text evidence="3 15">Monomer.</text>
</comment>
<evidence type="ECO:0000313" key="19">
    <source>
        <dbReference type="Proteomes" id="UP000528964"/>
    </source>
</evidence>
<dbReference type="InterPro" id="IPR010979">
    <property type="entry name" value="Ribosomal_uS13-like_H2TH"/>
</dbReference>
<dbReference type="GO" id="GO:0003684">
    <property type="term" value="F:damaged DNA binding"/>
    <property type="evidence" value="ECO:0007669"/>
    <property type="project" value="InterPro"/>
</dbReference>
<reference evidence="18 19" key="1">
    <citation type="submission" date="2020-08" db="EMBL/GenBank/DDBJ databases">
        <title>Genomic Encyclopedia of Type Strains, Phase IV (KMG-IV): sequencing the most valuable type-strain genomes for metagenomic binning, comparative biology and taxonomic classification.</title>
        <authorList>
            <person name="Goeker M."/>
        </authorList>
    </citation>
    <scope>NUCLEOTIDE SEQUENCE [LARGE SCALE GENOMIC DNA]</scope>
    <source>
        <strain evidence="18 19">DSM 25481</strain>
    </source>
</reference>
<dbReference type="InterPro" id="IPR000214">
    <property type="entry name" value="Znf_DNA_glyclase/AP_lyase"/>
</dbReference>
<keyword evidence="13 15" id="KW-0326">Glycosidase</keyword>
<sequence length="293" mass="32277">MPELPEVETVRRGLAPVMEGRRIERVEARRPDLRFPFPERFAERLAGRTVTSLGRRAKYLLADLDDGETLVMHLGMSGSFRVTLPEAEQAPGAFHHPRSKAAAHDHVAFALSGGATVTYNDPRRFGFMALIPRAGLEAHPLFRHVGIEPLGNELDGALLARLFHRRQTSLKAALLDQRLIAGLGNIYVCEALHRARLSPKRLAGSIASKNGGPTARSERLALAIREVLQAAIAAGGSTLRDFSHADGELGYFQHSFRVYDREDEPCPTPGCRGVVRRITQTGRSTFFCPVCQK</sequence>
<feature type="binding site" evidence="15">
    <location>
        <position position="166"/>
    </location>
    <ligand>
        <name>DNA</name>
        <dbReference type="ChEBI" id="CHEBI:16991"/>
    </ligand>
</feature>
<evidence type="ECO:0000256" key="11">
    <source>
        <dbReference type="ARBA" id="ARBA00023239"/>
    </source>
</evidence>
<evidence type="ECO:0000313" key="18">
    <source>
        <dbReference type="EMBL" id="MBB3973039.1"/>
    </source>
</evidence>
<dbReference type="PANTHER" id="PTHR22993">
    <property type="entry name" value="FORMAMIDOPYRIMIDINE-DNA GLYCOSYLASE"/>
    <property type="match status" value="1"/>
</dbReference>
<keyword evidence="8 15" id="KW-0862">Zinc</keyword>
<accession>A0A7W6GGS1</accession>
<feature type="active site" description="Proton donor" evidence="15">
    <location>
        <position position="3"/>
    </location>
</feature>
<dbReference type="Gene3D" id="1.10.8.50">
    <property type="match status" value="1"/>
</dbReference>
<evidence type="ECO:0000256" key="14">
    <source>
        <dbReference type="ARBA" id="ARBA00044632"/>
    </source>
</evidence>
<dbReference type="Pfam" id="PF01149">
    <property type="entry name" value="Fapy_DNA_glyco"/>
    <property type="match status" value="1"/>
</dbReference>
<dbReference type="FunFam" id="3.20.190.10:FF:000001">
    <property type="entry name" value="Formamidopyrimidine-DNA glycosylase"/>
    <property type="match status" value="1"/>
</dbReference>
<dbReference type="Gene3D" id="3.20.190.10">
    <property type="entry name" value="MutM-like, N-terminal"/>
    <property type="match status" value="1"/>
</dbReference>
<evidence type="ECO:0000256" key="7">
    <source>
        <dbReference type="ARBA" id="ARBA00022801"/>
    </source>
</evidence>
<feature type="active site" description="Schiff-base intermediate with DNA" evidence="15">
    <location>
        <position position="2"/>
    </location>
</feature>
<evidence type="ECO:0000256" key="8">
    <source>
        <dbReference type="ARBA" id="ARBA00022833"/>
    </source>
</evidence>
<organism evidence="18 19">
    <name type="scientific">Hansschlegelia beijingensis</name>
    <dbReference type="NCBI Taxonomy" id="1133344"/>
    <lineage>
        <taxon>Bacteria</taxon>
        <taxon>Pseudomonadati</taxon>
        <taxon>Pseudomonadota</taxon>
        <taxon>Alphaproteobacteria</taxon>
        <taxon>Hyphomicrobiales</taxon>
        <taxon>Methylopilaceae</taxon>
        <taxon>Hansschlegelia</taxon>
    </lineage>
</organism>
<evidence type="ECO:0000259" key="16">
    <source>
        <dbReference type="PROSITE" id="PS51066"/>
    </source>
</evidence>
<evidence type="ECO:0000256" key="1">
    <source>
        <dbReference type="ARBA" id="ARBA00001668"/>
    </source>
</evidence>
<evidence type="ECO:0000256" key="3">
    <source>
        <dbReference type="ARBA" id="ARBA00011245"/>
    </source>
</evidence>
<dbReference type="NCBIfam" id="NF002211">
    <property type="entry name" value="PRK01103.1"/>
    <property type="match status" value="1"/>
</dbReference>
<comment type="similarity">
    <text evidence="2 15">Belongs to the FPG family.</text>
</comment>
<keyword evidence="7 15" id="KW-0378">Hydrolase</keyword>
<dbReference type="GO" id="GO:0140078">
    <property type="term" value="F:class I DNA-(apurinic or apyrimidinic site) endonuclease activity"/>
    <property type="evidence" value="ECO:0007669"/>
    <property type="project" value="UniProtKB-EC"/>
</dbReference>
<keyword evidence="4 15" id="KW-0479">Metal-binding</keyword>
<feature type="active site" description="Proton donor; for beta-elimination activity" evidence="15">
    <location>
        <position position="58"/>
    </location>
</feature>
<evidence type="ECO:0000256" key="5">
    <source>
        <dbReference type="ARBA" id="ARBA00022763"/>
    </source>
</evidence>
<feature type="domain" description="FPG-type" evidence="16">
    <location>
        <begin position="257"/>
        <end position="293"/>
    </location>
</feature>
<evidence type="ECO:0000256" key="13">
    <source>
        <dbReference type="ARBA" id="ARBA00023295"/>
    </source>
</evidence>
<keyword evidence="19" id="KW-1185">Reference proteome</keyword>
<dbReference type="GO" id="GO:0006284">
    <property type="term" value="P:base-excision repair"/>
    <property type="evidence" value="ECO:0007669"/>
    <property type="project" value="InterPro"/>
</dbReference>
<dbReference type="InterPro" id="IPR010663">
    <property type="entry name" value="Znf_FPG/IleRS"/>
</dbReference>
<dbReference type="HAMAP" id="MF_00103">
    <property type="entry name" value="Fapy_DNA_glycosyl"/>
    <property type="match status" value="1"/>
</dbReference>
<dbReference type="Pfam" id="PF06831">
    <property type="entry name" value="H2TH"/>
    <property type="match status" value="1"/>
</dbReference>
<dbReference type="GO" id="GO:0008270">
    <property type="term" value="F:zinc ion binding"/>
    <property type="evidence" value="ECO:0007669"/>
    <property type="project" value="UniProtKB-UniRule"/>
</dbReference>
<dbReference type="GO" id="GO:0034039">
    <property type="term" value="F:8-oxo-7,8-dihydroguanine DNA N-glycosylase activity"/>
    <property type="evidence" value="ECO:0007669"/>
    <property type="project" value="TreeGrafter"/>
</dbReference>
<dbReference type="InterPro" id="IPR020629">
    <property type="entry name" value="FPG_Glyclase"/>
</dbReference>
<name>A0A7W6GGS1_9HYPH</name>
<dbReference type="AlphaFoldDB" id="A0A7W6GGS1"/>
<keyword evidence="9 15" id="KW-0238">DNA-binding</keyword>
<dbReference type="InterPro" id="IPR012319">
    <property type="entry name" value="FPG_cat"/>
</dbReference>
<keyword evidence="10 15" id="KW-0234">DNA repair</keyword>
<dbReference type="SMART" id="SM01232">
    <property type="entry name" value="H2TH"/>
    <property type="match status" value="1"/>
</dbReference>
<proteinExistence type="inferred from homology"/>
<dbReference type="PANTHER" id="PTHR22993:SF9">
    <property type="entry name" value="FORMAMIDOPYRIMIDINE-DNA GLYCOSYLASE"/>
    <property type="match status" value="1"/>
</dbReference>
<comment type="cofactor">
    <cofactor evidence="15">
        <name>Zn(2+)</name>
        <dbReference type="ChEBI" id="CHEBI:29105"/>
    </cofactor>
    <text evidence="15">Binds 1 zinc ion per subunit.</text>
</comment>
<evidence type="ECO:0000256" key="6">
    <source>
        <dbReference type="ARBA" id="ARBA00022771"/>
    </source>
</evidence>
<feature type="active site" description="Proton donor; for delta-elimination activity" evidence="15">
    <location>
        <position position="283"/>
    </location>
</feature>
<evidence type="ECO:0000256" key="2">
    <source>
        <dbReference type="ARBA" id="ARBA00009409"/>
    </source>
</evidence>
<gene>
    <name evidence="15" type="primary">mutM</name>
    <name evidence="15" type="synonym">fpg</name>
    <name evidence="18" type="ORF">GGR24_001696</name>
</gene>
<evidence type="ECO:0000256" key="4">
    <source>
        <dbReference type="ARBA" id="ARBA00022723"/>
    </source>
</evidence>
<keyword evidence="6 15" id="KW-0863">Zinc-finger</keyword>
<dbReference type="PROSITE" id="PS51068">
    <property type="entry name" value="FPG_CAT"/>
    <property type="match status" value="1"/>
</dbReference>
<evidence type="ECO:0000259" key="17">
    <source>
        <dbReference type="PROSITE" id="PS51068"/>
    </source>
</evidence>
<feature type="binding site" evidence="15">
    <location>
        <position position="123"/>
    </location>
    <ligand>
        <name>DNA</name>
        <dbReference type="ChEBI" id="CHEBI:16991"/>
    </ligand>
</feature>
<evidence type="ECO:0000256" key="15">
    <source>
        <dbReference type="HAMAP-Rule" id="MF_00103"/>
    </source>
</evidence>
<dbReference type="SUPFAM" id="SSF81624">
    <property type="entry name" value="N-terminal domain of MutM-like DNA repair proteins"/>
    <property type="match status" value="1"/>
</dbReference>
<comment type="function">
    <text evidence="15">Involved in base excision repair of DNA damaged by oxidation or by mutagenic agents. Acts as DNA glycosylase that recognizes and removes damaged bases. Has a preference for oxidized purines, such as 7,8-dihydro-8-oxoguanine (8-oxoG). Has AP (apurinic/apyrimidinic) lyase activity and introduces nicks in the DNA strand. Cleaves the DNA backbone by beta-delta elimination to generate a single-strand break at the site of the removed base with both 3'- and 5'-phosphates.</text>
</comment>
<evidence type="ECO:0000256" key="10">
    <source>
        <dbReference type="ARBA" id="ARBA00023204"/>
    </source>
</evidence>
<comment type="caution">
    <text evidence="18">The sequence shown here is derived from an EMBL/GenBank/DDBJ whole genome shotgun (WGS) entry which is preliminary data.</text>
</comment>
<dbReference type="EC" id="4.2.99.18" evidence="15"/>
<dbReference type="FunFam" id="1.10.8.50:FF:000003">
    <property type="entry name" value="Formamidopyrimidine-DNA glycosylase"/>
    <property type="match status" value="1"/>
</dbReference>
<dbReference type="NCBIfam" id="TIGR00577">
    <property type="entry name" value="fpg"/>
    <property type="match status" value="1"/>
</dbReference>
<dbReference type="RefSeq" id="WP_183394901.1">
    <property type="nucleotide sequence ID" value="NZ_JACIDR010000002.1"/>
</dbReference>
<dbReference type="InterPro" id="IPR015886">
    <property type="entry name" value="H2TH_FPG"/>
</dbReference>
<evidence type="ECO:0000256" key="9">
    <source>
        <dbReference type="ARBA" id="ARBA00023125"/>
    </source>
</evidence>
<dbReference type="Proteomes" id="UP000528964">
    <property type="component" value="Unassembled WGS sequence"/>
</dbReference>
<dbReference type="PROSITE" id="PS51066">
    <property type="entry name" value="ZF_FPG_2"/>
    <property type="match status" value="1"/>
</dbReference>
<dbReference type="Pfam" id="PF06827">
    <property type="entry name" value="zf-FPG_IleRS"/>
    <property type="match status" value="1"/>
</dbReference>
<dbReference type="EC" id="3.2.2.23" evidence="15"/>
<dbReference type="SUPFAM" id="SSF46946">
    <property type="entry name" value="S13-like H2TH domain"/>
    <property type="match status" value="1"/>
</dbReference>
<keyword evidence="12 15" id="KW-0511">Multifunctional enzyme</keyword>
<comment type="catalytic activity">
    <reaction evidence="14 15">
        <text>2'-deoxyribonucleotide-(2'-deoxyribose 5'-phosphate)-2'-deoxyribonucleotide-DNA = a 3'-end 2'-deoxyribonucleotide-(2,3-dehydro-2,3-deoxyribose 5'-phosphate)-DNA + a 5'-end 5'-phospho-2'-deoxyribonucleoside-DNA + H(+)</text>
        <dbReference type="Rhea" id="RHEA:66592"/>
        <dbReference type="Rhea" id="RHEA-COMP:13180"/>
        <dbReference type="Rhea" id="RHEA-COMP:16897"/>
        <dbReference type="Rhea" id="RHEA-COMP:17067"/>
        <dbReference type="ChEBI" id="CHEBI:15378"/>
        <dbReference type="ChEBI" id="CHEBI:136412"/>
        <dbReference type="ChEBI" id="CHEBI:157695"/>
        <dbReference type="ChEBI" id="CHEBI:167181"/>
        <dbReference type="EC" id="4.2.99.18"/>
    </reaction>
</comment>
<dbReference type="SUPFAM" id="SSF57716">
    <property type="entry name" value="Glucocorticoid receptor-like (DNA-binding domain)"/>
    <property type="match status" value="1"/>
</dbReference>
<keyword evidence="11 15" id="KW-0456">Lyase</keyword>
<dbReference type="CDD" id="cd20335">
    <property type="entry name" value="BRcat_RBR"/>
    <property type="match status" value="1"/>
</dbReference>
<feature type="binding site" evidence="15">
    <location>
        <position position="104"/>
    </location>
    <ligand>
        <name>DNA</name>
        <dbReference type="ChEBI" id="CHEBI:16991"/>
    </ligand>
</feature>
<feature type="domain" description="Formamidopyrimidine-DNA glycosylase catalytic" evidence="17">
    <location>
        <begin position="2"/>
        <end position="126"/>
    </location>
</feature>
<dbReference type="EMBL" id="JACIDR010000002">
    <property type="protein sequence ID" value="MBB3973039.1"/>
    <property type="molecule type" value="Genomic_DNA"/>
</dbReference>
<dbReference type="CDD" id="cd08966">
    <property type="entry name" value="EcFpg-like_N"/>
    <property type="match status" value="1"/>
</dbReference>
<comment type="catalytic activity">
    <reaction evidence="1 15">
        <text>Hydrolysis of DNA containing ring-opened 7-methylguanine residues, releasing 2,6-diamino-4-hydroxy-5-(N-methyl)formamidopyrimidine.</text>
        <dbReference type="EC" id="3.2.2.23"/>
    </reaction>
</comment>
<protein>
    <recommendedName>
        <fullName evidence="15">Formamidopyrimidine-DNA glycosylase</fullName>
        <shortName evidence="15">Fapy-DNA glycosylase</shortName>
        <ecNumber evidence="15">3.2.2.23</ecNumber>
    </recommendedName>
    <alternativeName>
        <fullName evidence="15">DNA-(apurinic or apyrimidinic site) lyase MutM</fullName>
        <shortName evidence="15">AP lyase MutM</shortName>
        <ecNumber evidence="15">4.2.99.18</ecNumber>
    </alternativeName>
</protein>
<dbReference type="InterPro" id="IPR035937">
    <property type="entry name" value="FPG_N"/>
</dbReference>